<dbReference type="Gene3D" id="2.70.98.70">
    <property type="match status" value="1"/>
</dbReference>
<dbReference type="STRING" id="1035707.SAMN05216552_10057"/>
<gene>
    <name evidence="5" type="ORF">SAMN05216552_10057</name>
</gene>
<evidence type="ECO:0000259" key="3">
    <source>
        <dbReference type="Pfam" id="PF07940"/>
    </source>
</evidence>
<dbReference type="InterPro" id="IPR012480">
    <property type="entry name" value="Hepar_II_III_C"/>
</dbReference>
<dbReference type="SUPFAM" id="SSF48230">
    <property type="entry name" value="Chondroitin AC/alginate lyase"/>
    <property type="match status" value="1"/>
</dbReference>
<proteinExistence type="predicted"/>
<evidence type="ECO:0000313" key="5">
    <source>
        <dbReference type="EMBL" id="SFU56285.1"/>
    </source>
</evidence>
<evidence type="ECO:0000256" key="2">
    <source>
        <dbReference type="SAM" id="SignalP"/>
    </source>
</evidence>
<dbReference type="PROSITE" id="PS51257">
    <property type="entry name" value="PROKAR_LIPOPROTEIN"/>
    <property type="match status" value="1"/>
</dbReference>
<dbReference type="GO" id="GO:0030313">
    <property type="term" value="C:cell envelope"/>
    <property type="evidence" value="ECO:0007669"/>
    <property type="project" value="UniProtKB-SubCell"/>
</dbReference>
<dbReference type="Pfam" id="PF26377">
    <property type="entry name" value="Ulvan_lyase_2nd"/>
    <property type="match status" value="1"/>
</dbReference>
<dbReference type="GO" id="GO:0016829">
    <property type="term" value="F:lyase activity"/>
    <property type="evidence" value="ECO:0007669"/>
    <property type="project" value="InterPro"/>
</dbReference>
<name>A0A1I7H6J4_9BURK</name>
<dbReference type="OrthoDB" id="8732671at2"/>
<dbReference type="AlphaFoldDB" id="A0A1I7H6J4"/>
<dbReference type="Pfam" id="PF07940">
    <property type="entry name" value="Hepar_II_III_C"/>
    <property type="match status" value="1"/>
</dbReference>
<dbReference type="InterPro" id="IPR058849">
    <property type="entry name" value="Ulvan_lyase_2nd"/>
</dbReference>
<evidence type="ECO:0000313" key="6">
    <source>
        <dbReference type="Proteomes" id="UP000199391"/>
    </source>
</evidence>
<dbReference type="InterPro" id="IPR008929">
    <property type="entry name" value="Chondroitin_lyas"/>
</dbReference>
<dbReference type="Gene3D" id="1.50.10.100">
    <property type="entry name" value="Chondroitin AC/alginate lyase"/>
    <property type="match status" value="1"/>
</dbReference>
<sequence>MTRYFQPWQVAHCALAVLLACAMLPVSAGTEPSAPADLRPPRLLAGADAGPEALRERVGRDGAKASMLEALKSRVQPYVERHRGDPAWIVSRLQMYWQARHTQVYVKNGYYDHASGAAPVPTVRFTGARDTATDYQTPKLEDVKPYMGENDLLYLQRKNAPGQPWEWVTQAKTGRIVESINMRIAELARDAAFLYWYTGDEAYAGFAYDIFDTYMSGLYHREMPVDLNQGHDQTLVGLQSFEVIHEDIAGPLAESYDFMRGYVAARAGGKRALYDAAFKKWADIIIANGVPWNNWNLIKARFVLQIAAILGKDDSYADRRGSEHYVQAVIDGKGARQWSLRRLLDFGYDDKTAMWNESAGYSVNVADDYLECLEMLDRLFGIDLLPQMPVLPRAALALPQYLLPNGRTVGFGDSRYDLLRTVAVERLLHYAERHGRDADARSYAALLAAMRAATGVQGSRAPGSGVHALFSGAPSQGAAIPGAPSITDYQTPTFFAPNASWLIQRNGYQGAHARDNALVISQAGSAGNHAHANGIAMELYAQGISIAPESGRGSGYFQHDHREYYSQFPAHNTVVVDGVSTYPSMKSNHPMAVQAVYPRPGSPATAAFPNVTFSDVAFREPETDAEQRRVLGTVRLDDKSGYFVDIFRSRRRDGKDKYHDYIYHNLGQTMAFSTASGQALATAPSQRLVFADGDLIGYDYWSGRRSLASTQPLKARFDLKLPDRAVAMTAWLQGAATREFFSVQAPPSTAWPSGMLPAGVDKLPMQTLVVRQSGEAWTRPFTAVFEAMGNGTPDSVLKVEEIIPEGGAGRAAGLRVTATGERRQTIMSNDGDGVTFAHGGQRLVGRYGIAAERGGELDYLFLGHGREVAGLGYAIAAAGEGDGASAALWRSQGRWLYTASRPARLRVPAAAWPAGITLRGGGGIVRISGRAAVVGGRRVRIFDMPAMAATTIR</sequence>
<dbReference type="RefSeq" id="WP_093554795.1">
    <property type="nucleotide sequence ID" value="NZ_FPBO01000005.1"/>
</dbReference>
<keyword evidence="2" id="KW-0732">Signal</keyword>
<evidence type="ECO:0000256" key="1">
    <source>
        <dbReference type="ARBA" id="ARBA00004196"/>
    </source>
</evidence>
<comment type="subcellular location">
    <subcellularLocation>
        <location evidence="1">Cell envelope</location>
    </subcellularLocation>
</comment>
<evidence type="ECO:0000259" key="4">
    <source>
        <dbReference type="Pfam" id="PF26377"/>
    </source>
</evidence>
<dbReference type="Proteomes" id="UP000199391">
    <property type="component" value="Unassembled WGS sequence"/>
</dbReference>
<protein>
    <submittedName>
        <fullName evidence="5">Heparinase II/III-like protein</fullName>
    </submittedName>
</protein>
<accession>A0A1I7H6J4</accession>
<feature type="domain" description="Endo-acting ulvan lyase 2nd" evidence="4">
    <location>
        <begin position="354"/>
        <end position="458"/>
    </location>
</feature>
<reference evidence="6" key="1">
    <citation type="submission" date="2016-10" db="EMBL/GenBank/DDBJ databases">
        <authorList>
            <person name="Varghese N."/>
            <person name="Submissions S."/>
        </authorList>
    </citation>
    <scope>NUCLEOTIDE SEQUENCE [LARGE SCALE GENOMIC DNA]</scope>
    <source>
        <strain evidence="6">CGMCC 1.11014</strain>
    </source>
</reference>
<feature type="domain" description="Heparinase II/III-like C-terminal" evidence="3">
    <location>
        <begin position="500"/>
        <end position="595"/>
    </location>
</feature>
<dbReference type="EMBL" id="FPBO01000005">
    <property type="protein sequence ID" value="SFU56285.1"/>
    <property type="molecule type" value="Genomic_DNA"/>
</dbReference>
<keyword evidence="6" id="KW-1185">Reference proteome</keyword>
<feature type="chain" id="PRO_5011648218" evidence="2">
    <location>
        <begin position="29"/>
        <end position="953"/>
    </location>
</feature>
<feature type="signal peptide" evidence="2">
    <location>
        <begin position="1"/>
        <end position="28"/>
    </location>
</feature>
<organism evidence="5 6">
    <name type="scientific">Pseudoduganella namucuonensis</name>
    <dbReference type="NCBI Taxonomy" id="1035707"/>
    <lineage>
        <taxon>Bacteria</taxon>
        <taxon>Pseudomonadati</taxon>
        <taxon>Pseudomonadota</taxon>
        <taxon>Betaproteobacteria</taxon>
        <taxon>Burkholderiales</taxon>
        <taxon>Oxalobacteraceae</taxon>
        <taxon>Telluria group</taxon>
        <taxon>Pseudoduganella</taxon>
    </lineage>
</organism>